<accession>J9D3K5</accession>
<dbReference type="EMBL" id="AFBI03000072">
    <property type="protein sequence ID" value="EJW02421.1"/>
    <property type="molecule type" value="Genomic_DNA"/>
</dbReference>
<dbReference type="GO" id="GO:0051276">
    <property type="term" value="P:chromosome organization"/>
    <property type="evidence" value="ECO:0007669"/>
    <property type="project" value="InterPro"/>
</dbReference>
<reference evidence="3 4" key="1">
    <citation type="submission" date="2011-08" db="EMBL/GenBank/DDBJ databases">
        <authorList>
            <person name="Liu Z.J."/>
            <person name="Shi F.L."/>
            <person name="Lu J.Q."/>
            <person name="Li M."/>
            <person name="Wang Z.L."/>
        </authorList>
    </citation>
    <scope>NUCLEOTIDE SEQUENCE [LARGE SCALE GENOMIC DNA]</scope>
    <source>
        <strain evidence="3 4">USNM 41457</strain>
    </source>
</reference>
<dbReference type="VEuPathDB" id="MicrosporidiaDB:EDEG_03154"/>
<dbReference type="Proteomes" id="UP000003163">
    <property type="component" value="Unassembled WGS sequence"/>
</dbReference>
<dbReference type="STRING" id="1003232.J9D3K5"/>
<feature type="non-terminal residue" evidence="3">
    <location>
        <position position="575"/>
    </location>
</feature>
<keyword evidence="1" id="KW-0175">Coiled coil</keyword>
<protein>
    <submittedName>
        <fullName evidence="3">Uncharacterized protein</fullName>
    </submittedName>
</protein>
<name>J9D3K5_EDHAE</name>
<evidence type="ECO:0000256" key="2">
    <source>
        <dbReference type="SAM" id="MobiDB-lite"/>
    </source>
</evidence>
<dbReference type="GO" id="GO:0005524">
    <property type="term" value="F:ATP binding"/>
    <property type="evidence" value="ECO:0007669"/>
    <property type="project" value="InterPro"/>
</dbReference>
<feature type="coiled-coil region" evidence="1">
    <location>
        <begin position="170"/>
        <end position="232"/>
    </location>
</feature>
<evidence type="ECO:0000313" key="4">
    <source>
        <dbReference type="Proteomes" id="UP000003163"/>
    </source>
</evidence>
<dbReference type="InterPro" id="IPR036277">
    <property type="entry name" value="SMC_hinge_sf"/>
</dbReference>
<dbReference type="HOGENOM" id="CLU_474573_0_0_1"/>
<feature type="coiled-coil region" evidence="1">
    <location>
        <begin position="402"/>
        <end position="479"/>
    </location>
</feature>
<dbReference type="Gene3D" id="3.30.70.1620">
    <property type="match status" value="1"/>
</dbReference>
<dbReference type="OrthoDB" id="5575062at2759"/>
<organism evidence="3 4">
    <name type="scientific">Edhazardia aedis (strain USNM 41457)</name>
    <name type="common">Microsporidian parasite</name>
    <dbReference type="NCBI Taxonomy" id="1003232"/>
    <lineage>
        <taxon>Eukaryota</taxon>
        <taxon>Fungi</taxon>
        <taxon>Fungi incertae sedis</taxon>
        <taxon>Microsporidia</taxon>
        <taxon>Edhazardia</taxon>
    </lineage>
</organism>
<reference evidence="4" key="2">
    <citation type="submission" date="2015-07" db="EMBL/GenBank/DDBJ databases">
        <title>Contrasting host-pathogen interactions and genome evolution in two generalist and specialist microsporidian pathogens of mosquitoes.</title>
        <authorList>
            <consortium name="The Broad Institute Genomics Platform"/>
            <consortium name="The Broad Institute Genome Sequencing Center for Infectious Disease"/>
            <person name="Cuomo C.A."/>
            <person name="Sanscrainte N.D."/>
            <person name="Goldberg J.M."/>
            <person name="Heiman D."/>
            <person name="Young S."/>
            <person name="Zeng Q."/>
            <person name="Becnel J.J."/>
            <person name="Birren B.W."/>
        </authorList>
    </citation>
    <scope>NUCLEOTIDE SEQUENCE [LARGE SCALE GENOMIC DNA]</scope>
    <source>
        <strain evidence="4">USNM 41457</strain>
    </source>
</reference>
<keyword evidence="4" id="KW-1185">Reference proteome</keyword>
<comment type="caution">
    <text evidence="3">The sequence shown here is derived from an EMBL/GenBank/DDBJ whole genome shotgun (WGS) entry which is preliminary data.</text>
</comment>
<dbReference type="SUPFAM" id="SSF75553">
    <property type="entry name" value="Smc hinge domain"/>
    <property type="match status" value="1"/>
</dbReference>
<evidence type="ECO:0000256" key="1">
    <source>
        <dbReference type="SAM" id="Coils"/>
    </source>
</evidence>
<sequence>MEFVFGDSLIVSSFEFGKFLKYVLKIKNRIITVDGVFFHKNGFITGGSVRNKFETTTVSYKNNDNTHTSNDSNNINTNNININAITRQNTCENELYNCINNLTTSNTHTFKTISFILEKLQESLNSNNTEKITHKLCILLKLKNLIIEKIKETKDEKAKISSVELKYHKITELNQRIDNLYEDLAKNNERAKFLQDYCDNLENEICGLKNILKQTSDSIANDEKEAEKIKKDMCFLEKECFKEFVEKNHFDYTYIQALRDYINNRDTLVSEKKIKLEELKSRLTYKTDILSREIDDLKSDLKYDRFHNILSLINNYKLSISSANTINVQKTVNNPENSTINICYDDFNELDTIMDEIIAFCTVFTKDYKNNNVIRTNNIDSTTSNNNTDTDNVTINITDELLIKKQTEVDNLKNKLEKFFSKNKESIHHQLSSLEKLLDERKIEIESIKSKFKVEGKKVEKLKQSLKIEIEKIDKVNNKTIQVYIKRDSIISEINDILRKIETEEIKVPFSVHNLQITLKNNANNNNNLNINDNPNFDTNNIDTDPNSNSNNIDTNPNNLNNNPKPNPNNLNNNP</sequence>
<gene>
    <name evidence="3" type="ORF">EDEG_03154</name>
</gene>
<proteinExistence type="predicted"/>
<dbReference type="GO" id="GO:0005694">
    <property type="term" value="C:chromosome"/>
    <property type="evidence" value="ECO:0007669"/>
    <property type="project" value="InterPro"/>
</dbReference>
<dbReference type="PANTHER" id="PTHR18937">
    <property type="entry name" value="STRUCTURAL MAINTENANCE OF CHROMOSOMES SMC FAMILY MEMBER"/>
    <property type="match status" value="1"/>
</dbReference>
<evidence type="ECO:0000313" key="3">
    <source>
        <dbReference type="EMBL" id="EJW02421.1"/>
    </source>
</evidence>
<dbReference type="AlphaFoldDB" id="J9D3K5"/>
<dbReference type="InParanoid" id="J9D3K5"/>
<feature type="region of interest" description="Disordered" evidence="2">
    <location>
        <begin position="525"/>
        <end position="575"/>
    </location>
</feature>